<keyword evidence="6" id="KW-1015">Disulfide bond</keyword>
<evidence type="ECO:0000256" key="7">
    <source>
        <dbReference type="ARBA" id="ARBA00023180"/>
    </source>
</evidence>
<dbReference type="InterPro" id="IPR029033">
    <property type="entry name" value="His_PPase_superfam"/>
</dbReference>
<dbReference type="PROSITE" id="PS00616">
    <property type="entry name" value="HIS_ACID_PHOSPHAT_1"/>
    <property type="match status" value="1"/>
</dbReference>
<organism evidence="10 11">
    <name type="scientific">Hydra vulgaris</name>
    <name type="common">Hydra</name>
    <name type="synonym">Hydra attenuata</name>
    <dbReference type="NCBI Taxonomy" id="6087"/>
    <lineage>
        <taxon>Eukaryota</taxon>
        <taxon>Metazoa</taxon>
        <taxon>Cnidaria</taxon>
        <taxon>Hydrozoa</taxon>
        <taxon>Hydroidolina</taxon>
        <taxon>Anthoathecata</taxon>
        <taxon>Aplanulata</taxon>
        <taxon>Hydridae</taxon>
        <taxon>Hydra</taxon>
    </lineage>
</organism>
<proteinExistence type="inferred from homology"/>
<keyword evidence="7" id="KW-0325">Glycoprotein</keyword>
<reference evidence="11" key="1">
    <citation type="submission" date="2025-08" db="UniProtKB">
        <authorList>
            <consortium name="RefSeq"/>
        </authorList>
    </citation>
    <scope>IDENTIFICATION</scope>
</reference>
<accession>A0ABM4D867</accession>
<dbReference type="Pfam" id="PF00328">
    <property type="entry name" value="His_Phos_2"/>
    <property type="match status" value="1"/>
</dbReference>
<feature type="signal peptide" evidence="9">
    <location>
        <begin position="1"/>
        <end position="19"/>
    </location>
</feature>
<evidence type="ECO:0000256" key="2">
    <source>
        <dbReference type="ARBA" id="ARBA00005375"/>
    </source>
</evidence>
<keyword evidence="8" id="KW-0812">Transmembrane</keyword>
<dbReference type="CDD" id="cd07061">
    <property type="entry name" value="HP_HAP_like"/>
    <property type="match status" value="1"/>
</dbReference>
<dbReference type="InterPro" id="IPR033379">
    <property type="entry name" value="Acid_Pase_AS"/>
</dbReference>
<keyword evidence="5" id="KW-0378">Hydrolase</keyword>
<sequence>MDLVKFVALLLMLQDSVNAHKSLVMAHLVHRHGARSPIYFFPNNQYVNQWPVDPGMLTKIGMNMTYRLGEFLKKRYIVESGFINESYVQKEIYIRSSDESRCLQSAETELAGLFPPIGYQVWNKDINWQPIPIHSVPFDSDPVLRPDETNCPRLKEILHQLTLKPEYVKKEHDNQNFLKVLSDYTGMKVDFTNIWIIDDVFKCEAAQGFSPPKWYKDIEMQLLDIGSWVFLYQYKNADDELGRLLGGTLLDWINTNMRNFKTKRSYDKLYKLSIFSGHDTSILALAATLDLEITVPTFASCFMIEMYEDNNRNFLVEMHFRNDTSGNTFPFKLKDCDISCPLEQFLRLTSRRTTTKQDCFPHKIFFLTQLQLKIGFLVFMILTLLLMVTLIVIIIRRKKVLNRLKFYNSSLKNSELGQLLAE</sequence>
<dbReference type="EC" id="3.1.3.2" evidence="3"/>
<feature type="transmembrane region" description="Helical" evidence="8">
    <location>
        <begin position="374"/>
        <end position="395"/>
    </location>
</feature>
<protein>
    <recommendedName>
        <fullName evidence="3">acid phosphatase</fullName>
        <ecNumber evidence="3">3.1.3.2</ecNumber>
    </recommendedName>
</protein>
<dbReference type="PANTHER" id="PTHR11567:SF211">
    <property type="entry name" value="PROSTATIC ACID PHOSPHATASE"/>
    <property type="match status" value="1"/>
</dbReference>
<dbReference type="InterPro" id="IPR050645">
    <property type="entry name" value="Histidine_acid_phosphatase"/>
</dbReference>
<evidence type="ECO:0000313" key="11">
    <source>
        <dbReference type="RefSeq" id="XP_065670512.1"/>
    </source>
</evidence>
<dbReference type="GeneID" id="136089009"/>
<dbReference type="Proteomes" id="UP001652625">
    <property type="component" value="Chromosome 12"/>
</dbReference>
<evidence type="ECO:0000256" key="9">
    <source>
        <dbReference type="SAM" id="SignalP"/>
    </source>
</evidence>
<comment type="catalytic activity">
    <reaction evidence="1">
        <text>a phosphate monoester + H2O = an alcohol + phosphate</text>
        <dbReference type="Rhea" id="RHEA:15017"/>
        <dbReference type="ChEBI" id="CHEBI:15377"/>
        <dbReference type="ChEBI" id="CHEBI:30879"/>
        <dbReference type="ChEBI" id="CHEBI:43474"/>
        <dbReference type="ChEBI" id="CHEBI:67140"/>
        <dbReference type="EC" id="3.1.3.2"/>
    </reaction>
</comment>
<feature type="chain" id="PRO_5046688595" description="acid phosphatase" evidence="9">
    <location>
        <begin position="20"/>
        <end position="422"/>
    </location>
</feature>
<dbReference type="PROSITE" id="PS00778">
    <property type="entry name" value="HIS_ACID_PHOSPHAT_2"/>
    <property type="match status" value="1"/>
</dbReference>
<evidence type="ECO:0000256" key="3">
    <source>
        <dbReference type="ARBA" id="ARBA00012646"/>
    </source>
</evidence>
<evidence type="ECO:0000256" key="4">
    <source>
        <dbReference type="ARBA" id="ARBA00022729"/>
    </source>
</evidence>
<dbReference type="RefSeq" id="XP_065670512.1">
    <property type="nucleotide sequence ID" value="XM_065814440.1"/>
</dbReference>
<dbReference type="Gene3D" id="3.40.50.1240">
    <property type="entry name" value="Phosphoglycerate mutase-like"/>
    <property type="match status" value="1"/>
</dbReference>
<keyword evidence="8" id="KW-1133">Transmembrane helix</keyword>
<keyword evidence="10" id="KW-1185">Reference proteome</keyword>
<keyword evidence="4 9" id="KW-0732">Signal</keyword>
<evidence type="ECO:0000256" key="5">
    <source>
        <dbReference type="ARBA" id="ARBA00022801"/>
    </source>
</evidence>
<keyword evidence="8" id="KW-0472">Membrane</keyword>
<comment type="similarity">
    <text evidence="2">Belongs to the histidine acid phosphatase family.</text>
</comment>
<evidence type="ECO:0000256" key="8">
    <source>
        <dbReference type="SAM" id="Phobius"/>
    </source>
</evidence>
<evidence type="ECO:0000313" key="10">
    <source>
        <dbReference type="Proteomes" id="UP001652625"/>
    </source>
</evidence>
<evidence type="ECO:0000256" key="1">
    <source>
        <dbReference type="ARBA" id="ARBA00000032"/>
    </source>
</evidence>
<dbReference type="InterPro" id="IPR000560">
    <property type="entry name" value="His_Pase_clade-2"/>
</dbReference>
<gene>
    <name evidence="11" type="primary">LOC136089009</name>
</gene>
<evidence type="ECO:0000256" key="6">
    <source>
        <dbReference type="ARBA" id="ARBA00023157"/>
    </source>
</evidence>
<name>A0ABM4D867_HYDVU</name>
<dbReference type="PANTHER" id="PTHR11567">
    <property type="entry name" value="ACID PHOSPHATASE-RELATED"/>
    <property type="match status" value="1"/>
</dbReference>
<dbReference type="SUPFAM" id="SSF53254">
    <property type="entry name" value="Phosphoglycerate mutase-like"/>
    <property type="match status" value="1"/>
</dbReference>